<dbReference type="GeneID" id="25297103"/>
<feature type="transmembrane region" description="Helical" evidence="6">
    <location>
        <begin position="89"/>
        <end position="114"/>
    </location>
</feature>
<keyword evidence="3 6" id="KW-0812">Transmembrane</keyword>
<evidence type="ECO:0000256" key="6">
    <source>
        <dbReference type="SAM" id="Phobius"/>
    </source>
</evidence>
<dbReference type="GO" id="GO:0055085">
    <property type="term" value="P:transmembrane transport"/>
    <property type="evidence" value="ECO:0007669"/>
    <property type="project" value="InterPro"/>
</dbReference>
<keyword evidence="2" id="KW-0813">Transport</keyword>
<dbReference type="Pfam" id="PF00324">
    <property type="entry name" value="AA_permease"/>
    <property type="match status" value="1"/>
</dbReference>
<organism evidence="8 9">
    <name type="scientific">Rhinocladiella mackenziei CBS 650.93</name>
    <dbReference type="NCBI Taxonomy" id="1442369"/>
    <lineage>
        <taxon>Eukaryota</taxon>
        <taxon>Fungi</taxon>
        <taxon>Dikarya</taxon>
        <taxon>Ascomycota</taxon>
        <taxon>Pezizomycotina</taxon>
        <taxon>Eurotiomycetes</taxon>
        <taxon>Chaetothyriomycetidae</taxon>
        <taxon>Chaetothyriales</taxon>
        <taxon>Herpotrichiellaceae</taxon>
        <taxon>Rhinocladiella</taxon>
    </lineage>
</organism>
<evidence type="ECO:0000313" key="9">
    <source>
        <dbReference type="Proteomes" id="UP000053617"/>
    </source>
</evidence>
<dbReference type="AlphaFoldDB" id="A0A0D2FGZ2"/>
<dbReference type="HOGENOM" id="CLU_1455171_0_0_1"/>
<keyword evidence="9" id="KW-1185">Reference proteome</keyword>
<evidence type="ECO:0000256" key="3">
    <source>
        <dbReference type="ARBA" id="ARBA00022692"/>
    </source>
</evidence>
<keyword evidence="5 6" id="KW-0472">Membrane</keyword>
<evidence type="ECO:0000259" key="7">
    <source>
        <dbReference type="Pfam" id="PF00324"/>
    </source>
</evidence>
<dbReference type="RefSeq" id="XP_013268443.1">
    <property type="nucleotide sequence ID" value="XM_013412989.1"/>
</dbReference>
<dbReference type="Proteomes" id="UP000053617">
    <property type="component" value="Unassembled WGS sequence"/>
</dbReference>
<feature type="transmembrane region" description="Helical" evidence="6">
    <location>
        <begin position="126"/>
        <end position="149"/>
    </location>
</feature>
<accession>A0A0D2FGZ2</accession>
<dbReference type="PANTHER" id="PTHR43495:SF5">
    <property type="entry name" value="GAMMA-AMINOBUTYRIC ACID PERMEASE"/>
    <property type="match status" value="1"/>
</dbReference>
<evidence type="ECO:0000256" key="1">
    <source>
        <dbReference type="ARBA" id="ARBA00004141"/>
    </source>
</evidence>
<feature type="domain" description="Amino acid permease/ SLC12A" evidence="7">
    <location>
        <begin position="17"/>
        <end position="175"/>
    </location>
</feature>
<dbReference type="PANTHER" id="PTHR43495">
    <property type="entry name" value="GABA PERMEASE"/>
    <property type="match status" value="1"/>
</dbReference>
<reference evidence="8 9" key="1">
    <citation type="submission" date="2015-01" db="EMBL/GenBank/DDBJ databases">
        <title>The Genome Sequence of Rhinocladiella mackenzie CBS 650.93.</title>
        <authorList>
            <consortium name="The Broad Institute Genomics Platform"/>
            <person name="Cuomo C."/>
            <person name="de Hoog S."/>
            <person name="Gorbushina A."/>
            <person name="Stielow B."/>
            <person name="Teixiera M."/>
            <person name="Abouelleil A."/>
            <person name="Chapman S.B."/>
            <person name="Priest M."/>
            <person name="Young S.K."/>
            <person name="Wortman J."/>
            <person name="Nusbaum C."/>
            <person name="Birren B."/>
        </authorList>
    </citation>
    <scope>NUCLEOTIDE SEQUENCE [LARGE SCALE GENOMIC DNA]</scope>
    <source>
        <strain evidence="8 9">CBS 650.93</strain>
    </source>
</reference>
<evidence type="ECO:0000256" key="5">
    <source>
        <dbReference type="ARBA" id="ARBA00023136"/>
    </source>
</evidence>
<dbReference type="STRING" id="1442369.A0A0D2FGZ2"/>
<gene>
    <name evidence="8" type="ORF">Z518_09032</name>
</gene>
<feature type="transmembrane region" description="Helical" evidence="6">
    <location>
        <begin position="155"/>
        <end position="178"/>
    </location>
</feature>
<dbReference type="VEuPathDB" id="FungiDB:Z518_09032"/>
<evidence type="ECO:0000256" key="2">
    <source>
        <dbReference type="ARBA" id="ARBA00022448"/>
    </source>
</evidence>
<evidence type="ECO:0000256" key="4">
    <source>
        <dbReference type="ARBA" id="ARBA00022989"/>
    </source>
</evidence>
<proteinExistence type="predicted"/>
<feature type="transmembrane region" description="Helical" evidence="6">
    <location>
        <begin position="12"/>
        <end position="31"/>
    </location>
</feature>
<dbReference type="InterPro" id="IPR004841">
    <property type="entry name" value="AA-permease/SLC12A_dom"/>
</dbReference>
<sequence length="186" mass="19773">MADFGKQQTPALPAKRFIALGGIIGVGFFRGSSSTTALAGPGGAMIAVFVIGIIVIAIMEGICELINIWPIPNAMVEFVRSFVDEDLGIAVGILYWYTYCVSFSALIIVAGDLTKYWGLSHAWKSLTFAAAPWILLAINAAPVNVFGWVEFVGGVLKLCLVVGIIILMCLINAGGCTIHHPTQVQS</sequence>
<evidence type="ECO:0000313" key="8">
    <source>
        <dbReference type="EMBL" id="KIX01307.1"/>
    </source>
</evidence>
<name>A0A0D2FGZ2_9EURO</name>
<feature type="transmembrane region" description="Helical" evidence="6">
    <location>
        <begin position="43"/>
        <end position="69"/>
    </location>
</feature>
<comment type="subcellular location">
    <subcellularLocation>
        <location evidence="1">Membrane</location>
        <topology evidence="1">Multi-pass membrane protein</topology>
    </subcellularLocation>
</comment>
<dbReference type="GO" id="GO:0016020">
    <property type="term" value="C:membrane"/>
    <property type="evidence" value="ECO:0007669"/>
    <property type="project" value="UniProtKB-SubCell"/>
</dbReference>
<dbReference type="EMBL" id="KN847481">
    <property type="protein sequence ID" value="KIX01307.1"/>
    <property type="molecule type" value="Genomic_DNA"/>
</dbReference>
<keyword evidence="4 6" id="KW-1133">Transmembrane helix</keyword>
<dbReference type="OrthoDB" id="3900342at2759"/>
<dbReference type="Gene3D" id="1.20.1740.10">
    <property type="entry name" value="Amino acid/polyamine transporter I"/>
    <property type="match status" value="1"/>
</dbReference>
<protein>
    <recommendedName>
        <fullName evidence="7">Amino acid permease/ SLC12A domain-containing protein</fullName>
    </recommendedName>
</protein>